<protein>
    <recommendedName>
        <fullName evidence="4">Nucleoside triphosphate pyrophosphatase</fullName>
        <ecNumber evidence="4">3.6.1.9</ecNumber>
    </recommendedName>
    <alternativeName>
        <fullName evidence="4">Nucleotide pyrophosphatase</fullName>
        <shortName evidence="4">Nucleotide PPase</shortName>
    </alternativeName>
</protein>
<comment type="subcellular location">
    <subcellularLocation>
        <location evidence="4">Cytoplasm</location>
    </subcellularLocation>
</comment>
<comment type="caution">
    <text evidence="4">Lacks conserved residue(s) required for the propagation of feature annotation.</text>
</comment>
<dbReference type="InterPro" id="IPR003697">
    <property type="entry name" value="Maf-like"/>
</dbReference>
<dbReference type="EC" id="3.6.1.9" evidence="4"/>
<name>A0A1E3W6P3_9HYPH</name>
<sequence length="207" mass="21883">MTDFLQEGRPPLILASASPARRKLLESTGLTFTTKAADLDEAAMRTALGLDGTVDPSDVAEVLARAKAEAVSGQSGGAFVIGADQVMCAGRVTYGKRRSVDEARARLLDLSGKSHQLHTAIAIATGGATIWAYTDVATLTMRRFSPEFVGRYLAAAGEAVLGSVGAYQIESLGIQLFEKIDGDFFSILGLPLLPLLDALRRQGAIEE</sequence>
<dbReference type="GO" id="GO:0047429">
    <property type="term" value="F:nucleoside triphosphate diphosphatase activity"/>
    <property type="evidence" value="ECO:0007669"/>
    <property type="project" value="UniProtKB-EC"/>
</dbReference>
<dbReference type="STRING" id="1774968.AUC68_12440"/>
<dbReference type="Proteomes" id="UP000094501">
    <property type="component" value="Unassembled WGS sequence"/>
</dbReference>
<evidence type="ECO:0000256" key="3">
    <source>
        <dbReference type="ARBA" id="ARBA00023080"/>
    </source>
</evidence>
<dbReference type="GO" id="GO:0005737">
    <property type="term" value="C:cytoplasm"/>
    <property type="evidence" value="ECO:0007669"/>
    <property type="project" value="UniProtKB-SubCell"/>
</dbReference>
<dbReference type="EMBL" id="LPWG01000002">
    <property type="protein sequence ID" value="ODS01172.1"/>
    <property type="molecule type" value="Genomic_DNA"/>
</dbReference>
<dbReference type="AlphaFoldDB" id="A0A1E3W6P3"/>
<evidence type="ECO:0000313" key="5">
    <source>
        <dbReference type="EMBL" id="ODS01172.1"/>
    </source>
</evidence>
<dbReference type="PIRSF" id="PIRSF006305">
    <property type="entry name" value="Maf"/>
    <property type="match status" value="1"/>
</dbReference>
<comment type="similarity">
    <text evidence="4">Belongs to the Maf family.</text>
</comment>
<dbReference type="SUPFAM" id="SSF52972">
    <property type="entry name" value="ITPase-like"/>
    <property type="match status" value="1"/>
</dbReference>
<dbReference type="Gene3D" id="3.90.950.10">
    <property type="match status" value="1"/>
</dbReference>
<reference evidence="5 6" key="1">
    <citation type="journal article" date="2016" name="Environ. Microbiol.">
        <title>New Methyloceanibacter diversity from North Sea sediments includes methanotroph containing solely the soluble methane monooxygenase.</title>
        <authorList>
            <person name="Vekeman B."/>
            <person name="Kerckhof F.M."/>
            <person name="Cremers G."/>
            <person name="de Vos P."/>
            <person name="Vandamme P."/>
            <person name="Boon N."/>
            <person name="Op den Camp H.J."/>
            <person name="Heylen K."/>
        </authorList>
    </citation>
    <scope>NUCLEOTIDE SEQUENCE [LARGE SCALE GENOMIC DNA]</scope>
    <source>
        <strain evidence="5 6">R-67174</strain>
    </source>
</reference>
<comment type="catalytic activity">
    <reaction evidence="4">
        <text>a ribonucleoside 5'-triphosphate + H2O = a ribonucleoside 5'-phosphate + diphosphate + H(+)</text>
        <dbReference type="Rhea" id="RHEA:23996"/>
        <dbReference type="ChEBI" id="CHEBI:15377"/>
        <dbReference type="ChEBI" id="CHEBI:15378"/>
        <dbReference type="ChEBI" id="CHEBI:33019"/>
        <dbReference type="ChEBI" id="CHEBI:58043"/>
        <dbReference type="ChEBI" id="CHEBI:61557"/>
        <dbReference type="EC" id="3.6.1.9"/>
    </reaction>
</comment>
<dbReference type="CDD" id="cd00555">
    <property type="entry name" value="Maf"/>
    <property type="match status" value="1"/>
</dbReference>
<evidence type="ECO:0000256" key="4">
    <source>
        <dbReference type="HAMAP-Rule" id="MF_00528"/>
    </source>
</evidence>
<dbReference type="OrthoDB" id="9813962at2"/>
<dbReference type="GO" id="GO:0009117">
    <property type="term" value="P:nucleotide metabolic process"/>
    <property type="evidence" value="ECO:0007669"/>
    <property type="project" value="UniProtKB-KW"/>
</dbReference>
<organism evidence="5 6">
    <name type="scientific">Methyloceanibacter methanicus</name>
    <dbReference type="NCBI Taxonomy" id="1774968"/>
    <lineage>
        <taxon>Bacteria</taxon>
        <taxon>Pseudomonadati</taxon>
        <taxon>Pseudomonadota</taxon>
        <taxon>Alphaproteobacteria</taxon>
        <taxon>Hyphomicrobiales</taxon>
        <taxon>Hyphomicrobiaceae</taxon>
        <taxon>Methyloceanibacter</taxon>
    </lineage>
</organism>
<dbReference type="Pfam" id="PF02545">
    <property type="entry name" value="Maf"/>
    <property type="match status" value="1"/>
</dbReference>
<evidence type="ECO:0000313" key="6">
    <source>
        <dbReference type="Proteomes" id="UP000094501"/>
    </source>
</evidence>
<dbReference type="InterPro" id="IPR029001">
    <property type="entry name" value="ITPase-like_fam"/>
</dbReference>
<keyword evidence="3 4" id="KW-0546">Nucleotide metabolism</keyword>
<proteinExistence type="inferred from homology"/>
<comment type="catalytic activity">
    <reaction evidence="4">
        <text>a 2'-deoxyribonucleoside 5'-triphosphate + H2O = a 2'-deoxyribonucleoside 5'-phosphate + diphosphate + H(+)</text>
        <dbReference type="Rhea" id="RHEA:44644"/>
        <dbReference type="ChEBI" id="CHEBI:15377"/>
        <dbReference type="ChEBI" id="CHEBI:15378"/>
        <dbReference type="ChEBI" id="CHEBI:33019"/>
        <dbReference type="ChEBI" id="CHEBI:61560"/>
        <dbReference type="ChEBI" id="CHEBI:65317"/>
        <dbReference type="EC" id="3.6.1.9"/>
    </reaction>
</comment>
<evidence type="ECO:0000256" key="2">
    <source>
        <dbReference type="ARBA" id="ARBA00022801"/>
    </source>
</evidence>
<gene>
    <name evidence="5" type="ORF">AUC68_12440</name>
</gene>
<keyword evidence="2 4" id="KW-0378">Hydrolase</keyword>
<comment type="cofactor">
    <cofactor evidence="1 4">
        <name>a divalent metal cation</name>
        <dbReference type="ChEBI" id="CHEBI:60240"/>
    </cofactor>
</comment>
<comment type="caution">
    <text evidence="5">The sequence shown here is derived from an EMBL/GenBank/DDBJ whole genome shotgun (WGS) entry which is preliminary data.</text>
</comment>
<keyword evidence="4" id="KW-0963">Cytoplasm</keyword>
<dbReference type="PANTHER" id="PTHR43213">
    <property type="entry name" value="BIFUNCTIONAL DTTP/UTP PYROPHOSPHATASE/METHYLTRANSFERASE PROTEIN-RELATED"/>
    <property type="match status" value="1"/>
</dbReference>
<dbReference type="PANTHER" id="PTHR43213:SF5">
    <property type="entry name" value="BIFUNCTIONAL DTTP_UTP PYROPHOSPHATASE_METHYLTRANSFERASE PROTEIN-RELATED"/>
    <property type="match status" value="1"/>
</dbReference>
<dbReference type="HAMAP" id="MF_00528">
    <property type="entry name" value="Maf"/>
    <property type="match status" value="1"/>
</dbReference>
<comment type="function">
    <text evidence="4">Nucleoside triphosphate pyrophosphatase. May have a dual role in cell division arrest and in preventing the incorporation of modified nucleotides into cellular nucleic acids.</text>
</comment>
<keyword evidence="6" id="KW-1185">Reference proteome</keyword>
<accession>A0A1E3W6P3</accession>
<evidence type="ECO:0000256" key="1">
    <source>
        <dbReference type="ARBA" id="ARBA00001968"/>
    </source>
</evidence>
<dbReference type="NCBIfam" id="TIGR00172">
    <property type="entry name" value="maf"/>
    <property type="match status" value="1"/>
</dbReference>
<feature type="active site" description="Proton acceptor" evidence="4">
    <location>
        <position position="84"/>
    </location>
</feature>
<dbReference type="RefSeq" id="WP_069436012.1">
    <property type="nucleotide sequence ID" value="NZ_LPWG01000002.1"/>
</dbReference>